<dbReference type="Proteomes" id="UP000234914">
    <property type="component" value="Unassembled WGS sequence"/>
</dbReference>
<evidence type="ECO:0000313" key="1">
    <source>
        <dbReference type="EMBL" id="PKZ69073.1"/>
    </source>
</evidence>
<protein>
    <submittedName>
        <fullName evidence="1">Uncharacterized protein</fullName>
    </submittedName>
</protein>
<dbReference type="EMBL" id="PKJS01000005">
    <property type="protein sequence ID" value="PKZ69073.1"/>
    <property type="molecule type" value="Genomic_DNA"/>
</dbReference>
<dbReference type="RefSeq" id="WP_101964107.1">
    <property type="nucleotide sequence ID" value="NZ_PKJS01000005.1"/>
</dbReference>
<proteinExistence type="predicted"/>
<evidence type="ECO:0000313" key="2">
    <source>
        <dbReference type="Proteomes" id="UP000234914"/>
    </source>
</evidence>
<dbReference type="AlphaFoldDB" id="A0A2I1RIX2"/>
<reference evidence="1 2" key="1">
    <citation type="submission" date="2017-12" db="EMBL/GenBank/DDBJ databases">
        <title>Phylogenetic diversity of female urinary microbiome.</title>
        <authorList>
            <person name="Thomas-White K."/>
            <person name="Wolfe A.J."/>
        </authorList>
    </citation>
    <scope>NUCLEOTIDE SEQUENCE [LARGE SCALE GENOMIC DNA]</scope>
    <source>
        <strain evidence="1 2">UMB0416</strain>
    </source>
</reference>
<organism evidence="1 2">
    <name type="scientific">Faucicola osloensis</name>
    <name type="common">Moraxella osloensis</name>
    <dbReference type="NCBI Taxonomy" id="34062"/>
    <lineage>
        <taxon>Bacteria</taxon>
        <taxon>Pseudomonadati</taxon>
        <taxon>Pseudomonadota</taxon>
        <taxon>Gammaproteobacteria</taxon>
        <taxon>Moraxellales</taxon>
        <taxon>Moraxellaceae</taxon>
        <taxon>Faucicola</taxon>
    </lineage>
</organism>
<accession>A0A2I1RIX2</accession>
<sequence length="99" mass="11067">MVIRNRKLDDSWNPLGFNGIAIINGEQFTLGDGYSTNNGVTYYSTSNGSVYFEPSQSGVTYNVLLKFTEDEWQYNGEIIEGNGIVNAVNRTIQFKLLST</sequence>
<name>A0A2I1RIX2_FAUOS</name>
<comment type="caution">
    <text evidence="1">The sequence shown here is derived from an EMBL/GenBank/DDBJ whole genome shotgun (WGS) entry which is preliminary data.</text>
</comment>
<gene>
    <name evidence="1" type="ORF">CYJ96_04565</name>
</gene>